<evidence type="ECO:0000259" key="11">
    <source>
        <dbReference type="Pfam" id="PF03934"/>
    </source>
</evidence>
<dbReference type="Pfam" id="PF21687">
    <property type="entry name" value="T2SSK_1st"/>
    <property type="match status" value="1"/>
</dbReference>
<keyword evidence="3 10" id="KW-0813">Transport</keyword>
<organism evidence="13 14">
    <name type="scientific">Atopomonas hussainii</name>
    <dbReference type="NCBI Taxonomy" id="1429083"/>
    <lineage>
        <taxon>Bacteria</taxon>
        <taxon>Pseudomonadati</taxon>
        <taxon>Pseudomonadota</taxon>
        <taxon>Gammaproteobacteria</taxon>
        <taxon>Pseudomonadales</taxon>
        <taxon>Pseudomonadaceae</taxon>
        <taxon>Atopomonas</taxon>
    </lineage>
</organism>
<dbReference type="SUPFAM" id="SSF158544">
    <property type="entry name" value="GspK insert domain-like"/>
    <property type="match status" value="2"/>
</dbReference>
<dbReference type="NCBIfam" id="NF037980">
    <property type="entry name" value="T2SS_GspK"/>
    <property type="match status" value="1"/>
</dbReference>
<accession>A0A1H7RMI7</accession>
<name>A0A1H7RMI7_9GAMM</name>
<evidence type="ECO:0000256" key="8">
    <source>
        <dbReference type="ARBA" id="ARBA00022989"/>
    </source>
</evidence>
<evidence type="ECO:0000256" key="10">
    <source>
        <dbReference type="PIRNR" id="PIRNR002786"/>
    </source>
</evidence>
<evidence type="ECO:0000256" key="4">
    <source>
        <dbReference type="ARBA" id="ARBA00022475"/>
    </source>
</evidence>
<keyword evidence="5 10" id="KW-0997">Cell inner membrane</keyword>
<proteinExistence type="inferred from homology"/>
<keyword evidence="8" id="KW-1133">Transmembrane helix</keyword>
<dbReference type="GO" id="GO:0005886">
    <property type="term" value="C:plasma membrane"/>
    <property type="evidence" value="ECO:0007669"/>
    <property type="project" value="UniProtKB-SubCell"/>
</dbReference>
<dbReference type="AlphaFoldDB" id="A0A1H7RMI7"/>
<comment type="similarity">
    <text evidence="2 10">Belongs to the GSP K family.</text>
</comment>
<evidence type="ECO:0000256" key="3">
    <source>
        <dbReference type="ARBA" id="ARBA00022448"/>
    </source>
</evidence>
<evidence type="ECO:0000313" key="13">
    <source>
        <dbReference type="EMBL" id="SEL60587.1"/>
    </source>
</evidence>
<dbReference type="PIRSF" id="PIRSF002786">
    <property type="entry name" value="XcpX"/>
    <property type="match status" value="1"/>
</dbReference>
<dbReference type="SUPFAM" id="SSF54523">
    <property type="entry name" value="Pili subunits"/>
    <property type="match status" value="1"/>
</dbReference>
<evidence type="ECO:0000256" key="5">
    <source>
        <dbReference type="ARBA" id="ARBA00022519"/>
    </source>
</evidence>
<dbReference type="InterPro" id="IPR049179">
    <property type="entry name" value="T2SSK_SAM-like_2nd"/>
</dbReference>
<dbReference type="Pfam" id="PF03934">
    <property type="entry name" value="T2SSK"/>
    <property type="match status" value="1"/>
</dbReference>
<evidence type="ECO:0000256" key="2">
    <source>
        <dbReference type="ARBA" id="ARBA00007246"/>
    </source>
</evidence>
<evidence type="ECO:0000256" key="7">
    <source>
        <dbReference type="ARBA" id="ARBA00022927"/>
    </source>
</evidence>
<protein>
    <recommendedName>
        <fullName evidence="10">Type II secretion system protein K</fullName>
    </recommendedName>
</protein>
<dbReference type="PANTHER" id="PTHR38831">
    <property type="entry name" value="TYPE II SECRETION SYSTEM PROTEIN K"/>
    <property type="match status" value="1"/>
</dbReference>
<feature type="domain" description="T2SS protein K first SAM-like" evidence="12">
    <location>
        <begin position="104"/>
        <end position="206"/>
    </location>
</feature>
<dbReference type="InterPro" id="IPR005628">
    <property type="entry name" value="GspK"/>
</dbReference>
<comment type="subcellular location">
    <subcellularLocation>
        <location evidence="1 10">Cell inner membrane</location>
    </subcellularLocation>
</comment>
<keyword evidence="14" id="KW-1185">Reference proteome</keyword>
<evidence type="ECO:0000256" key="1">
    <source>
        <dbReference type="ARBA" id="ARBA00004533"/>
    </source>
</evidence>
<dbReference type="RefSeq" id="WP_074869884.1">
    <property type="nucleotide sequence ID" value="NZ_FOAS01000015.1"/>
</dbReference>
<evidence type="ECO:0000256" key="6">
    <source>
        <dbReference type="ARBA" id="ARBA00022692"/>
    </source>
</evidence>
<evidence type="ECO:0000259" key="12">
    <source>
        <dbReference type="Pfam" id="PF21687"/>
    </source>
</evidence>
<dbReference type="InterPro" id="IPR038072">
    <property type="entry name" value="GspK_central_sf"/>
</dbReference>
<evidence type="ECO:0000256" key="9">
    <source>
        <dbReference type="ARBA" id="ARBA00023136"/>
    </source>
</evidence>
<keyword evidence="4 10" id="KW-1003">Cell membrane</keyword>
<dbReference type="InterPro" id="IPR045584">
    <property type="entry name" value="Pilin-like"/>
</dbReference>
<feature type="domain" description="T2SS protein K second SAM-like" evidence="11">
    <location>
        <begin position="210"/>
        <end position="268"/>
    </location>
</feature>
<dbReference type="EMBL" id="FOAS01000015">
    <property type="protein sequence ID" value="SEL60587.1"/>
    <property type="molecule type" value="Genomic_DNA"/>
</dbReference>
<keyword evidence="9 10" id="KW-0472">Membrane</keyword>
<evidence type="ECO:0000313" key="14">
    <source>
        <dbReference type="Proteomes" id="UP000185766"/>
    </source>
</evidence>
<dbReference type="STRING" id="1429083.GCA_001885685_01152"/>
<reference evidence="13 14" key="1">
    <citation type="submission" date="2016-10" db="EMBL/GenBank/DDBJ databases">
        <authorList>
            <person name="de Groot N.N."/>
        </authorList>
    </citation>
    <scope>NUCLEOTIDE SEQUENCE [LARGE SCALE GENOMIC DNA]</scope>
    <source>
        <strain evidence="13 14">JCM 19513</strain>
    </source>
</reference>
<keyword evidence="7" id="KW-0653">Protein transport</keyword>
<keyword evidence="6" id="KW-0812">Transmembrane</keyword>
<dbReference type="GO" id="GO:0009306">
    <property type="term" value="P:protein secretion"/>
    <property type="evidence" value="ECO:0007669"/>
    <property type="project" value="InterPro"/>
</dbReference>
<gene>
    <name evidence="13" type="ORF">SAMN05216214_11524</name>
</gene>
<dbReference type="Proteomes" id="UP000185766">
    <property type="component" value="Unassembled WGS sequence"/>
</dbReference>
<dbReference type="PANTHER" id="PTHR38831:SF1">
    <property type="entry name" value="TYPE II SECRETION SYSTEM PROTEIN K-RELATED"/>
    <property type="match status" value="1"/>
</dbReference>
<dbReference type="InterPro" id="IPR049031">
    <property type="entry name" value="T2SSK_SAM-like_1st"/>
</dbReference>
<sequence>MKRQAGVALITVLLIVALVTVVCAAMISRQQLTIRAVGVPLTQRQAMHYALGGERLAQAILQRDAKAGNANQPLDHLQEAWAKPLPDYPVDGGTISVHIEDLAGRFNLNSLVRDKQVDSIALARFERLLRRLEIQAPYAQRLVDWLDADQEVSGENGAEDGAYLLEQPPYRAANRLLSDASELRLLLGMTELDWRKLKPWVAALPADAALNINTASALLLSTLAEPLSVDSAKALVAARGAQGYPDVAGFLSQSALAGMGVQAQGLSVGSQFFRVSSRVRLGDGERVLQSLLQRDAQGKVYVLARDFAQSWPLPEARPTKE</sequence>
<dbReference type="Gene3D" id="3.30.1300.30">
    <property type="entry name" value="GSPII I/J protein-like"/>
    <property type="match status" value="1"/>
</dbReference>
<dbReference type="Gene3D" id="1.10.40.60">
    <property type="entry name" value="EpsJ-like"/>
    <property type="match status" value="2"/>
</dbReference>